<feature type="region of interest" description="Disordered" evidence="1">
    <location>
        <begin position="362"/>
        <end position="398"/>
    </location>
</feature>
<dbReference type="GO" id="GO:0005783">
    <property type="term" value="C:endoplasmic reticulum"/>
    <property type="evidence" value="ECO:0007669"/>
    <property type="project" value="TreeGrafter"/>
</dbReference>
<comment type="caution">
    <text evidence="5">The sequence shown here is derived from an EMBL/GenBank/DDBJ whole genome shotgun (WGS) entry which is preliminary data.</text>
</comment>
<protein>
    <recommendedName>
        <fullName evidence="7">SacI domain-containing protein</fullName>
    </recommendedName>
</protein>
<dbReference type="PROSITE" id="PS51791">
    <property type="entry name" value="HSAC2"/>
    <property type="match status" value="1"/>
</dbReference>
<feature type="region of interest" description="Disordered" evidence="1">
    <location>
        <begin position="199"/>
        <end position="261"/>
    </location>
</feature>
<feature type="region of interest" description="Disordered" evidence="1">
    <location>
        <begin position="848"/>
        <end position="881"/>
    </location>
</feature>
<dbReference type="Pfam" id="PF12456">
    <property type="entry name" value="hSac2"/>
    <property type="match status" value="1"/>
</dbReference>
<dbReference type="PROSITE" id="PS50275">
    <property type="entry name" value="SAC"/>
    <property type="match status" value="1"/>
</dbReference>
<feature type="domain" description="HSac2" evidence="4">
    <location>
        <begin position="727"/>
        <end position="884"/>
    </location>
</feature>
<reference evidence="5" key="1">
    <citation type="journal article" date="2020" name="Stud. Mycol.">
        <title>101 Dothideomycetes genomes: a test case for predicting lifestyles and emergence of pathogens.</title>
        <authorList>
            <person name="Haridas S."/>
            <person name="Albert R."/>
            <person name="Binder M."/>
            <person name="Bloem J."/>
            <person name="Labutti K."/>
            <person name="Salamov A."/>
            <person name="Andreopoulos B."/>
            <person name="Baker S."/>
            <person name="Barry K."/>
            <person name="Bills G."/>
            <person name="Bluhm B."/>
            <person name="Cannon C."/>
            <person name="Castanera R."/>
            <person name="Culley D."/>
            <person name="Daum C."/>
            <person name="Ezra D."/>
            <person name="Gonzalez J."/>
            <person name="Henrissat B."/>
            <person name="Kuo A."/>
            <person name="Liang C."/>
            <person name="Lipzen A."/>
            <person name="Lutzoni F."/>
            <person name="Magnuson J."/>
            <person name="Mondo S."/>
            <person name="Nolan M."/>
            <person name="Ohm R."/>
            <person name="Pangilinan J."/>
            <person name="Park H.-J."/>
            <person name="Ramirez L."/>
            <person name="Alfaro M."/>
            <person name="Sun H."/>
            <person name="Tritt A."/>
            <person name="Yoshinaga Y."/>
            <person name="Zwiers L.-H."/>
            <person name="Turgeon B."/>
            <person name="Goodwin S."/>
            <person name="Spatafora J."/>
            <person name="Crous P."/>
            <person name="Grigoriev I."/>
        </authorList>
    </citation>
    <scope>NUCLEOTIDE SEQUENCE</scope>
    <source>
        <strain evidence="5">CBS 133067</strain>
    </source>
</reference>
<feature type="signal peptide" evidence="2">
    <location>
        <begin position="1"/>
        <end position="16"/>
    </location>
</feature>
<dbReference type="InterPro" id="IPR034753">
    <property type="entry name" value="hSac2"/>
</dbReference>
<dbReference type="AlphaFoldDB" id="A0A9P4ISQ1"/>
<sequence>MPGLVRKILIFAAVDGLVLQPAPPRNHRPATEQAIKIAYRTDAIAPLLKDRRDEETAPPAFESHGIVGLLKISSVSYLISISDRKQVAQIRGNPIYVVNDVALIPLSSQPEAEKALAQARDARARRLKARGDEAAELSESSDEEDTKTLTDNDSLPETPPGEDSDRHHTRSTSVAEDVINKKGMYGRFADRWFSRKGWSAEGRRKQGMSSEENLNTQAARSNVEALGTDSRDAAATSDTQSQGDGTKADKDDDAASIAQKHAEDAESKVTALLPRILRTAKLFFASQSFFFSYDLDLSRSLPLQHRSGQGQNVHNSFDPLFFWNGHLLKPFTDAGQQTFTMPLIQGFVGQRAFALDTSESSRRGSIVETKSNPEDVVELQGAQGDEEESAKAPPAPKAGQKQFLLTVISRRSIKRAGLRYLRRGVDEEGNVANSVETEQILSTPSWGENGDRIYSFLQYRGSIPLFFSQSPYSFKPLPVFYGSEATNAIAFKLHFQKLLRRYGDIQAASLVDKRGTEMSIGEAFENHAKKLNESGGIDGKGQKLDFEWFDFHHACRGMKFENVSMLMDTLRPGLESNGWTLERNGELEKIQRGILRTNCMDCLDRTNVVQSATARDALEQQLKEQGFEIDLQRDPTTAWFNTLWADNGDAISRQYAGTAALKGDFTRTRKRNISGALTDFGLTLNRYYNNIVNDYLAQTFIDFALGNADESIFEEFEADMKSQDYAVDLRKVRQNAIDTCTKIVFEDPNEDMIAGWTLSCPRVSNTLRSLPFEECVLLLSETALYFCRFDWGTEKVREFERVELEHLEAIMRGTYVTSTLAKRDTEEDKNVGLVIRYKTGGQDMRRVNTRSLASDKDGEDEKEQGEQQKAEPQAKTSDSSTKILAFKALPPRSSFASVDGQDVREMTEQEMVKTICDEITRVVNKARNSGELPTTKNVDVEEHDIISLADAKKSTGYFEQIGYSLKKLVWA</sequence>
<organism evidence="5 6">
    <name type="scientific">Rhizodiscina lignyota</name>
    <dbReference type="NCBI Taxonomy" id="1504668"/>
    <lineage>
        <taxon>Eukaryota</taxon>
        <taxon>Fungi</taxon>
        <taxon>Dikarya</taxon>
        <taxon>Ascomycota</taxon>
        <taxon>Pezizomycotina</taxon>
        <taxon>Dothideomycetes</taxon>
        <taxon>Pleosporomycetidae</taxon>
        <taxon>Aulographales</taxon>
        <taxon>Rhizodiscinaceae</taxon>
        <taxon>Rhizodiscina</taxon>
    </lineage>
</organism>
<dbReference type="GO" id="GO:0043812">
    <property type="term" value="F:phosphatidylinositol-4-phosphate phosphatase activity"/>
    <property type="evidence" value="ECO:0007669"/>
    <property type="project" value="TreeGrafter"/>
</dbReference>
<evidence type="ECO:0000256" key="2">
    <source>
        <dbReference type="SAM" id="SignalP"/>
    </source>
</evidence>
<evidence type="ECO:0000256" key="1">
    <source>
        <dbReference type="SAM" id="MobiDB-lite"/>
    </source>
</evidence>
<dbReference type="EMBL" id="ML978121">
    <property type="protein sequence ID" value="KAF2104663.1"/>
    <property type="molecule type" value="Genomic_DNA"/>
</dbReference>
<keyword evidence="2" id="KW-0732">Signal</keyword>
<feature type="domain" description="SAC" evidence="3">
    <location>
        <begin position="280"/>
        <end position="657"/>
    </location>
</feature>
<proteinExistence type="predicted"/>
<dbReference type="PANTHER" id="PTHR45662">
    <property type="entry name" value="PHOSPHATIDYLINOSITIDE PHOSPHATASE SAC1"/>
    <property type="match status" value="1"/>
</dbReference>
<evidence type="ECO:0000259" key="3">
    <source>
        <dbReference type="PROSITE" id="PS50275"/>
    </source>
</evidence>
<dbReference type="InterPro" id="IPR002013">
    <property type="entry name" value="SAC_dom"/>
</dbReference>
<feature type="chain" id="PRO_5040229500" description="SacI domain-containing protein" evidence="2">
    <location>
        <begin position="17"/>
        <end position="971"/>
    </location>
</feature>
<keyword evidence="6" id="KW-1185">Reference proteome</keyword>
<dbReference type="OrthoDB" id="405996at2759"/>
<dbReference type="InterPro" id="IPR022158">
    <property type="entry name" value="Inositol_phosphatase"/>
</dbReference>
<evidence type="ECO:0000259" key="4">
    <source>
        <dbReference type="PROSITE" id="PS51791"/>
    </source>
</evidence>
<gene>
    <name evidence="5" type="ORF">NA57DRAFT_30059</name>
</gene>
<name>A0A9P4ISQ1_9PEZI</name>
<feature type="compositionally biased region" description="Acidic residues" evidence="1">
    <location>
        <begin position="134"/>
        <end position="145"/>
    </location>
</feature>
<evidence type="ECO:0000313" key="6">
    <source>
        <dbReference type="Proteomes" id="UP000799772"/>
    </source>
</evidence>
<evidence type="ECO:0000313" key="5">
    <source>
        <dbReference type="EMBL" id="KAF2104663.1"/>
    </source>
</evidence>
<dbReference type="Pfam" id="PF02383">
    <property type="entry name" value="Syja_N"/>
    <property type="match status" value="1"/>
</dbReference>
<dbReference type="PANTHER" id="PTHR45662:SF7">
    <property type="entry name" value="SACI DOMAIN PROTEIN (AFU_ORTHOLOGUE AFUA_1G15890)"/>
    <property type="match status" value="1"/>
</dbReference>
<accession>A0A9P4ISQ1</accession>
<dbReference type="GO" id="GO:0046856">
    <property type="term" value="P:phosphatidylinositol dephosphorylation"/>
    <property type="evidence" value="ECO:0007669"/>
    <property type="project" value="TreeGrafter"/>
</dbReference>
<feature type="region of interest" description="Disordered" evidence="1">
    <location>
        <begin position="127"/>
        <end position="178"/>
    </location>
</feature>
<dbReference type="Proteomes" id="UP000799772">
    <property type="component" value="Unassembled WGS sequence"/>
</dbReference>
<feature type="compositionally biased region" description="Polar residues" evidence="1">
    <location>
        <begin position="207"/>
        <end position="220"/>
    </location>
</feature>
<evidence type="ECO:0008006" key="7">
    <source>
        <dbReference type="Google" id="ProtNLM"/>
    </source>
</evidence>